<dbReference type="Pfam" id="PF17919">
    <property type="entry name" value="RT_RNaseH_2"/>
    <property type="match status" value="1"/>
</dbReference>
<dbReference type="Pfam" id="PF05970">
    <property type="entry name" value="PIF1"/>
    <property type="match status" value="1"/>
</dbReference>
<dbReference type="CDD" id="cd09274">
    <property type="entry name" value="RNase_HI_RT_Ty3"/>
    <property type="match status" value="1"/>
</dbReference>
<evidence type="ECO:0000259" key="4">
    <source>
        <dbReference type="PROSITE" id="PS50994"/>
    </source>
</evidence>
<dbReference type="InterPro" id="IPR012337">
    <property type="entry name" value="RNaseH-like_sf"/>
</dbReference>
<dbReference type="InterPro" id="IPR036397">
    <property type="entry name" value="RNaseH_sf"/>
</dbReference>
<name>A0ABY6LMR6_9ARAC</name>
<dbReference type="SUPFAM" id="SSF56672">
    <property type="entry name" value="DNA/RNA polymerases"/>
    <property type="match status" value="2"/>
</dbReference>
<dbReference type="InterPro" id="IPR041577">
    <property type="entry name" value="RT_RNaseH_2"/>
</dbReference>
<dbReference type="InterPro" id="IPR027417">
    <property type="entry name" value="P-loop_NTPase"/>
</dbReference>
<dbReference type="InterPro" id="IPR050951">
    <property type="entry name" value="Retrovirus_Pol_polyprotein"/>
</dbReference>
<dbReference type="SUPFAM" id="SSF53098">
    <property type="entry name" value="Ribonuclease H-like"/>
    <property type="match status" value="1"/>
</dbReference>
<dbReference type="Gene3D" id="3.30.420.10">
    <property type="entry name" value="Ribonuclease H-like superfamily/Ribonuclease H"/>
    <property type="match status" value="1"/>
</dbReference>
<accession>A0ABY6LMR6</accession>
<dbReference type="InterPro" id="IPR001584">
    <property type="entry name" value="Integrase_cat-core"/>
</dbReference>
<dbReference type="EC" id="5.6.2.3" evidence="2"/>
<proteinExistence type="inferred from homology"/>
<dbReference type="Gene3D" id="3.30.70.270">
    <property type="match status" value="3"/>
</dbReference>
<feature type="domain" description="Reverse transcriptase" evidence="3">
    <location>
        <begin position="699"/>
        <end position="966"/>
    </location>
</feature>
<sequence length="2129" mass="245090">MRLQVHLPGQQSICFNDDNIEEVVQQAGNKDTTLTAWFKLNQVDENARNILYGDIPQHYVFDKRLRKWTPRQRGAGSTIGRMYSVNIQSDSERFCLRLLLLHISGATSFENLKTFNGIHYQSFTEAAQARSLFEDDKVWDNTLHEAAGEKMPRQLRELFAHICILAVPHNIPDLFSKYKSLYAKTLQGYTKDTHQIANIVLIVSYETFRISLQQMAKVAGILICQFHLTCQIFLLFFLDGPGGSGKTFLYKTLLSTIRGNNGIALPVASTGIAANLLEGGRTYHSQFKLPVPLLDTSTSSMRMTSDDAKQIREANVIIYDEATMAPKDALRCINNLLKEIMQNEKPLGGKTIVFGGDFRQTLPVVPHGTQAAIVESSIKFHPIWKKFHILKLDNNIRSIDPEFSAWLLKLGNGELTNDLGLDSDTFEISSEMVCNGDLVKEIYGDKLLPSDFEQYTDKAILCPRNVDVDDINNRVLDILEGDSITYFSSDSIDDATPEDNESYPPEFLNSLNPSGMPLHKLKLKVGAIIMLLRNLNTKRGLCNGTRLVVTKLLPNLIIAKVRTGTAVYQSVFIPRVYLAPIHSEIPFILRRGQFPVKLAFAMTINKSQGQTLEMKGAELLNNLFPDDKCEEDTNTHKGIRNYNLKLLNKEKPMVMITEVNDLIDKLNPKKSPGIDNISNNMIRHTKQFIAPILVKLFQKCLDIQYYPAEWKRAEAIIIPKPGKTDFNNYKNYRPLSLNSNISKIFEKIINNRIIKYYEDFNLLSDRQHGFRRSKSTITALTEIIKIALEHKTREYAAIIAVDISAAFDNAWWPALMKRLDEDGVLASMIKLLQSYFDNRRIRFRYSSTEINKKLSKGCPQGGPLSPTLWNILINEILNNNLDDNCETIGYADDITLICWNKTPEQLRKTIDNVLRKINEWCESRKLKLSDEKTKILYLYKCNSDIIVSGSKLIKPVEELKILGVTIKNHRVRSKLDFTPHVNETIIKVTRASGYLFGLTKKAWGLDFRRRLILYKTLYRSTITYGYPIWYPFINKKSKDKLNSLQYNILKHCIQAYSTTSSDCTHILAQVPKLTEYIESNMLKTEINYNRFDSSSRNIISNYIREKLQKYYEKTNTIFKSFFTDSQIPKYVKPNFYNVQFFTGHALDLPKNDHRARAGHLPSSWTRLRHIPAATVMYNTGTLSVTDRTLPNLNELTCSLNQHNLIPTNPCASRELMIKEFIEQRPELTIPYQQLLYSFKDIFPINKFNVLPLNITPVKLKIISDKVISLRPYRTPYAYQKEIQDQISQLLKHDIITPSSSPYSSPVTLVRKSDNTMRLCIDFRRVNELVPSDLHPLPLIETVLDNLSKARVFSTVDISNAYYQIPIAEESQPLLSFVTQQGQYNFKRLPFGFKSAPQIFERVITQLIHKHHLSFIAHYYDDFVIFSDSSEQHLTHLRLFFKFCLEENLQLNLKKCNFNQNEIDFLGYHITAGTYTPNIKNTEIINAIRTPINVKTLQSFLGAVNVYHKFIPEYARLRHPLNQLLKKNAKWLWSPNCQQAFDKLKQHLATQPVLHLFQEGLPCQVYCDASTQGIAGVLKQVHPDGNIYPVQYYSRALRSYERNYTISELECLAIVECVDKFRVYLLCTRFVIYSDHHALQWLKTIKDPTGRLFRWSLRLSAYDYKVKYLKGSRQYEADLLSRNPFCGFLSTGQIKDHQGELRRDTRYILNDKDLMTIIRPGVTKIIVPPSLRGTLLQRAHRDFNHPGISQMTRLIAAQYYWDGMTNDIRTHVRTCSVCQLVKPPKEPIYGELGQLPPAVLPYELVSLDTISGFAKYGNSQTCLHVVVDHATRYAWAFPSRSTSILTYTQVIKKVMQFGSPKRLLTDRAPAFTSPKFRRFLIRHNIGQLLTTSNNPQANGLSERLNATITGKLKLLRLQQPKTAWTKLLPQVLQAYNHTPHSVTGFPPSYLLLGSFPLQLSEHVQNYPKIDDARELAYQRTHERHLRDKARFDQTHRASDFEVGDLVLAKTYHHPDTGKLAPFFSGPYEILEIISPQIVRINRSNRLLSRETDTIHVNKLKHYTENEQFISPPVNDRNQPKNTFNFSYKHFNHTLIHTKTAINSRKQHDYTYNQDDQRYLNHLSPEIFTNY</sequence>
<dbReference type="Pfam" id="PF00665">
    <property type="entry name" value="rve"/>
    <property type="match status" value="1"/>
</dbReference>
<keyword evidence="2" id="KW-0378">Hydrolase</keyword>
<comment type="catalytic activity">
    <reaction evidence="2">
        <text>ATP + H2O = ADP + phosphate + H(+)</text>
        <dbReference type="Rhea" id="RHEA:13065"/>
        <dbReference type="ChEBI" id="CHEBI:15377"/>
        <dbReference type="ChEBI" id="CHEBI:15378"/>
        <dbReference type="ChEBI" id="CHEBI:30616"/>
        <dbReference type="ChEBI" id="CHEBI:43474"/>
        <dbReference type="ChEBI" id="CHEBI:456216"/>
        <dbReference type="EC" id="5.6.2.3"/>
    </reaction>
</comment>
<dbReference type="EMBL" id="CP092883">
    <property type="protein sequence ID" value="UYV82164.1"/>
    <property type="molecule type" value="Genomic_DNA"/>
</dbReference>
<dbReference type="InterPro" id="IPR043128">
    <property type="entry name" value="Rev_trsase/Diguanyl_cyclase"/>
</dbReference>
<keyword evidence="2" id="KW-0233">DNA recombination</keyword>
<dbReference type="InterPro" id="IPR010285">
    <property type="entry name" value="DNA_helicase_pif1-like_DEAD"/>
</dbReference>
<protein>
    <recommendedName>
        <fullName evidence="2">ATP-dependent DNA helicase</fullName>
        <ecNumber evidence="2">5.6.2.3</ecNumber>
    </recommendedName>
</protein>
<dbReference type="Gene3D" id="3.10.10.10">
    <property type="entry name" value="HIV Type 1 Reverse Transcriptase, subunit A, domain 1"/>
    <property type="match status" value="1"/>
</dbReference>
<organism evidence="5 6">
    <name type="scientific">Cordylochernes scorpioides</name>
    <dbReference type="NCBI Taxonomy" id="51811"/>
    <lineage>
        <taxon>Eukaryota</taxon>
        <taxon>Metazoa</taxon>
        <taxon>Ecdysozoa</taxon>
        <taxon>Arthropoda</taxon>
        <taxon>Chelicerata</taxon>
        <taxon>Arachnida</taxon>
        <taxon>Pseudoscorpiones</taxon>
        <taxon>Cheliferoidea</taxon>
        <taxon>Chernetidae</taxon>
        <taxon>Cordylochernes</taxon>
    </lineage>
</organism>
<dbReference type="InterPro" id="IPR000477">
    <property type="entry name" value="RT_dom"/>
</dbReference>
<keyword evidence="2" id="KW-0547">Nucleotide-binding</keyword>
<reference evidence="5 6" key="1">
    <citation type="submission" date="2022-01" db="EMBL/GenBank/DDBJ databases">
        <title>A chromosomal length assembly of Cordylochernes scorpioides.</title>
        <authorList>
            <person name="Zeh D."/>
            <person name="Zeh J."/>
        </authorList>
    </citation>
    <scope>NUCLEOTIDE SEQUENCE [LARGE SCALE GENOMIC DNA]</scope>
    <source>
        <strain evidence="5">IN4F17</strain>
        <tissue evidence="5">Whole Body</tissue>
    </source>
</reference>
<keyword evidence="2" id="KW-0227">DNA damage</keyword>
<comment type="similarity">
    <text evidence="2">Belongs to the helicase family.</text>
</comment>
<dbReference type="PROSITE" id="PS50878">
    <property type="entry name" value="RT_POL"/>
    <property type="match status" value="2"/>
</dbReference>
<keyword evidence="2" id="KW-0234">DNA repair</keyword>
<keyword evidence="1" id="KW-0511">Multifunctional enzyme</keyword>
<evidence type="ECO:0000256" key="2">
    <source>
        <dbReference type="RuleBase" id="RU363044"/>
    </source>
</evidence>
<dbReference type="InterPro" id="IPR041588">
    <property type="entry name" value="Integrase_H2C2"/>
</dbReference>
<dbReference type="InterPro" id="IPR049163">
    <property type="entry name" value="Pif1-like_2B_dom"/>
</dbReference>
<dbReference type="Pfam" id="PF00078">
    <property type="entry name" value="RVT_1"/>
    <property type="match status" value="2"/>
</dbReference>
<dbReference type="PANTHER" id="PTHR37984:SF5">
    <property type="entry name" value="PROTEIN NYNRIN-LIKE"/>
    <property type="match status" value="1"/>
</dbReference>
<evidence type="ECO:0000256" key="1">
    <source>
        <dbReference type="ARBA" id="ARBA00023268"/>
    </source>
</evidence>
<evidence type="ECO:0000259" key="3">
    <source>
        <dbReference type="PROSITE" id="PS50878"/>
    </source>
</evidence>
<gene>
    <name evidence="5" type="ORF">LAZ67_21001197</name>
</gene>
<dbReference type="Pfam" id="PF21530">
    <property type="entry name" value="Pif1_2B_dom"/>
    <property type="match status" value="1"/>
</dbReference>
<dbReference type="Pfam" id="PF17921">
    <property type="entry name" value="Integrase_H2C2"/>
    <property type="match status" value="1"/>
</dbReference>
<dbReference type="PANTHER" id="PTHR37984">
    <property type="entry name" value="PROTEIN CBG26694"/>
    <property type="match status" value="1"/>
</dbReference>
<dbReference type="CDD" id="cd01647">
    <property type="entry name" value="RT_LTR"/>
    <property type="match status" value="1"/>
</dbReference>
<dbReference type="PROSITE" id="PS50994">
    <property type="entry name" value="INTEGRASE"/>
    <property type="match status" value="1"/>
</dbReference>
<keyword evidence="2" id="KW-0067">ATP-binding</keyword>
<keyword evidence="6" id="KW-1185">Reference proteome</keyword>
<dbReference type="Gene3D" id="1.10.340.70">
    <property type="match status" value="1"/>
</dbReference>
<dbReference type="CDD" id="cd01650">
    <property type="entry name" value="RT_nLTR_like"/>
    <property type="match status" value="1"/>
</dbReference>
<dbReference type="InterPro" id="IPR043502">
    <property type="entry name" value="DNA/RNA_pol_sf"/>
</dbReference>
<feature type="domain" description="Integrase catalytic" evidence="4">
    <location>
        <begin position="1796"/>
        <end position="1954"/>
    </location>
</feature>
<comment type="cofactor">
    <cofactor evidence="2">
        <name>Mg(2+)</name>
        <dbReference type="ChEBI" id="CHEBI:18420"/>
    </cofactor>
</comment>
<feature type="domain" description="Reverse transcriptase" evidence="3">
    <location>
        <begin position="1290"/>
        <end position="1469"/>
    </location>
</feature>
<keyword evidence="2" id="KW-0347">Helicase</keyword>
<dbReference type="SUPFAM" id="SSF52540">
    <property type="entry name" value="P-loop containing nucleoside triphosphate hydrolases"/>
    <property type="match status" value="2"/>
</dbReference>
<evidence type="ECO:0000313" key="5">
    <source>
        <dbReference type="EMBL" id="UYV82164.1"/>
    </source>
</evidence>
<evidence type="ECO:0000313" key="6">
    <source>
        <dbReference type="Proteomes" id="UP001235939"/>
    </source>
</evidence>
<dbReference type="Proteomes" id="UP001235939">
    <property type="component" value="Chromosome 21"/>
</dbReference>
<dbReference type="Gene3D" id="3.40.50.300">
    <property type="entry name" value="P-loop containing nucleotide triphosphate hydrolases"/>
    <property type="match status" value="1"/>
</dbReference>